<sequence length="231" mass="26299">MSAFYPLVSGAIFVYRKVGKMASFKHIFAMHNNYSPESRWKKSPLRKGYRTMVASYKDEYAGYCSGMVVIWIKKSIATNGKGVRQASDLGDMHLMGVVQSAYARKTLFESKELDYGEGLIYLLQSQNLITLAHISGYGYFSSGNLIDWVLSESGHYILLFFNKDGNHTLYNGHAVGFRYESDAMEMFEPEGGLFSYPNPKAFVQNVRARIDSGWYERKGGWWNLHRVALDT</sequence>
<dbReference type="Proteomes" id="UP001163255">
    <property type="component" value="Chromosome"/>
</dbReference>
<dbReference type="RefSeq" id="WP_262595460.1">
    <property type="nucleotide sequence ID" value="NZ_CP103300.1"/>
</dbReference>
<accession>A0ABY6GMV7</accession>
<name>A0ABY6GMV7_9GAMM</name>
<dbReference type="EMBL" id="CP103300">
    <property type="protein sequence ID" value="UYM14060.1"/>
    <property type="molecule type" value="Genomic_DNA"/>
</dbReference>
<reference evidence="1" key="1">
    <citation type="submission" date="2022-10" db="EMBL/GenBank/DDBJ databases">
        <title>Completed Genome Sequence of two octocoral isolated bacterium, Endozoicomonas euniceicola EF212T and Endozoicomonas gorgoniicola PS125T.</title>
        <authorList>
            <person name="Chiou Y.-J."/>
            <person name="Chen Y.-H."/>
        </authorList>
    </citation>
    <scope>NUCLEOTIDE SEQUENCE</scope>
    <source>
        <strain evidence="1">EF212</strain>
    </source>
</reference>
<proteinExistence type="predicted"/>
<gene>
    <name evidence="1" type="ORF">NX720_14190</name>
</gene>
<organism evidence="1 2">
    <name type="scientific">Endozoicomonas euniceicola</name>
    <dbReference type="NCBI Taxonomy" id="1234143"/>
    <lineage>
        <taxon>Bacteria</taxon>
        <taxon>Pseudomonadati</taxon>
        <taxon>Pseudomonadota</taxon>
        <taxon>Gammaproteobacteria</taxon>
        <taxon>Oceanospirillales</taxon>
        <taxon>Endozoicomonadaceae</taxon>
        <taxon>Endozoicomonas</taxon>
    </lineage>
</organism>
<evidence type="ECO:0000313" key="1">
    <source>
        <dbReference type="EMBL" id="UYM14060.1"/>
    </source>
</evidence>
<keyword evidence="2" id="KW-1185">Reference proteome</keyword>
<protein>
    <recommendedName>
        <fullName evidence="3">Peptidase C58 YopT-type domain-containing protein</fullName>
    </recommendedName>
</protein>
<evidence type="ECO:0008006" key="3">
    <source>
        <dbReference type="Google" id="ProtNLM"/>
    </source>
</evidence>
<dbReference type="Gene3D" id="3.90.70.20">
    <property type="match status" value="1"/>
</dbReference>
<evidence type="ECO:0000313" key="2">
    <source>
        <dbReference type="Proteomes" id="UP001163255"/>
    </source>
</evidence>